<dbReference type="PANTHER" id="PTHR43809:SF1">
    <property type="entry name" value="NITRITE REDUCTASE (NADH) LARGE SUBUNIT"/>
    <property type="match status" value="1"/>
</dbReference>
<accession>A0ABX2CQH6</accession>
<dbReference type="InterPro" id="IPR023753">
    <property type="entry name" value="FAD/NAD-binding_dom"/>
</dbReference>
<feature type="domain" description="Nitrite/Sulfite reductase ferredoxin-like" evidence="19">
    <location>
        <begin position="569"/>
        <end position="631"/>
    </location>
</feature>
<dbReference type="Pfam" id="PF03460">
    <property type="entry name" value="NIR_SIR_ferr"/>
    <property type="match status" value="1"/>
</dbReference>
<evidence type="ECO:0000256" key="11">
    <source>
        <dbReference type="ARBA" id="ARBA00022827"/>
    </source>
</evidence>
<dbReference type="InterPro" id="IPR045854">
    <property type="entry name" value="NO2/SO3_Rdtase_4Fe4S_sf"/>
</dbReference>
<feature type="domain" description="NADH-rubredoxin oxidoreductase C-terminal" evidence="22">
    <location>
        <begin position="329"/>
        <end position="399"/>
    </location>
</feature>
<dbReference type="InterPro" id="IPR012744">
    <property type="entry name" value="Nitri_red_NirB"/>
</dbReference>
<evidence type="ECO:0000259" key="21">
    <source>
        <dbReference type="Pfam" id="PF07992"/>
    </source>
</evidence>
<evidence type="ECO:0000256" key="12">
    <source>
        <dbReference type="ARBA" id="ARBA00023002"/>
    </source>
</evidence>
<evidence type="ECO:0000313" key="24">
    <source>
        <dbReference type="Proteomes" id="UP000702425"/>
    </source>
</evidence>
<dbReference type="NCBIfam" id="NF011565">
    <property type="entry name" value="PRK14989.1"/>
    <property type="match status" value="1"/>
</dbReference>
<evidence type="ECO:0000256" key="14">
    <source>
        <dbReference type="ARBA" id="ARBA00023014"/>
    </source>
</evidence>
<dbReference type="Gene3D" id="3.30.413.10">
    <property type="entry name" value="Sulfite Reductase Hemoprotein, domain 1"/>
    <property type="match status" value="1"/>
</dbReference>
<evidence type="ECO:0000256" key="3">
    <source>
        <dbReference type="ARBA" id="ARBA00001974"/>
    </source>
</evidence>
<evidence type="ECO:0000259" key="19">
    <source>
        <dbReference type="Pfam" id="PF03460"/>
    </source>
</evidence>
<evidence type="ECO:0000256" key="13">
    <source>
        <dbReference type="ARBA" id="ARBA00023004"/>
    </source>
</evidence>
<keyword evidence="8 17" id="KW-0285">Flavoprotein</keyword>
<dbReference type="InterPro" id="IPR017121">
    <property type="entry name" value="Nitrite_Rdtase_lsu"/>
</dbReference>
<keyword evidence="14" id="KW-0411">Iron-sulfur</keyword>
<dbReference type="InterPro" id="IPR005117">
    <property type="entry name" value="NiRdtase/SiRdtase_haem-b_fer"/>
</dbReference>
<dbReference type="InterPro" id="IPR016156">
    <property type="entry name" value="FAD/NAD-linked_Rdtase_dimer_sf"/>
</dbReference>
<dbReference type="Proteomes" id="UP000702425">
    <property type="component" value="Unassembled WGS sequence"/>
</dbReference>
<dbReference type="Pfam" id="PF04324">
    <property type="entry name" value="Fer2_BFD"/>
    <property type="match status" value="1"/>
</dbReference>
<dbReference type="EMBL" id="SRRZ01000004">
    <property type="protein sequence ID" value="NQE32635.1"/>
    <property type="molecule type" value="Genomic_DNA"/>
</dbReference>
<dbReference type="Gene3D" id="3.30.390.30">
    <property type="match status" value="1"/>
</dbReference>
<name>A0ABX2CQH6_9CYAN</name>
<dbReference type="InterPro" id="IPR041854">
    <property type="entry name" value="BFD-like_2Fe2S-bd_dom_sf"/>
</dbReference>
<gene>
    <name evidence="23" type="primary">nasD</name>
    <name evidence="23" type="ORF">E5S67_00351</name>
</gene>
<organism evidence="23 24">
    <name type="scientific">Microcoleus asticus IPMA8</name>
    <dbReference type="NCBI Taxonomy" id="2563858"/>
    <lineage>
        <taxon>Bacteria</taxon>
        <taxon>Bacillati</taxon>
        <taxon>Cyanobacteriota</taxon>
        <taxon>Cyanophyceae</taxon>
        <taxon>Oscillatoriophycideae</taxon>
        <taxon>Oscillatoriales</taxon>
        <taxon>Microcoleaceae</taxon>
        <taxon>Microcoleus</taxon>
        <taxon>Microcoleus asticus</taxon>
    </lineage>
</organism>
<keyword evidence="15 17" id="KW-0534">Nitrate assimilation</keyword>
<feature type="domain" description="BFD-like [2Fe-2S]-binding" evidence="20">
    <location>
        <begin position="433"/>
        <end position="481"/>
    </location>
</feature>
<evidence type="ECO:0000256" key="15">
    <source>
        <dbReference type="ARBA" id="ARBA00023063"/>
    </source>
</evidence>
<evidence type="ECO:0000256" key="9">
    <source>
        <dbReference type="ARBA" id="ARBA00022714"/>
    </source>
</evidence>
<evidence type="ECO:0000256" key="2">
    <source>
        <dbReference type="ARBA" id="ARBA00001966"/>
    </source>
</evidence>
<comment type="cofactor">
    <cofactor evidence="16">
        <name>[2Fe-2S] cluster</name>
        <dbReference type="ChEBI" id="CHEBI:190135"/>
    </cofactor>
</comment>
<evidence type="ECO:0000313" key="23">
    <source>
        <dbReference type="EMBL" id="NQE32635.1"/>
    </source>
</evidence>
<evidence type="ECO:0000259" key="18">
    <source>
        <dbReference type="Pfam" id="PF01077"/>
    </source>
</evidence>
<dbReference type="Pfam" id="PF18267">
    <property type="entry name" value="Rubredoxin_C"/>
    <property type="match status" value="1"/>
</dbReference>
<dbReference type="Gene3D" id="1.10.10.1100">
    <property type="entry name" value="BFD-like [2Fe-2S]-binding domain"/>
    <property type="match status" value="1"/>
</dbReference>
<protein>
    <submittedName>
        <fullName evidence="23">Nitrite reductase [NAD(P)H]</fullName>
        <ecNumber evidence="23">1.7.1.4</ecNumber>
    </submittedName>
</protein>
<evidence type="ECO:0000256" key="5">
    <source>
        <dbReference type="ARBA" id="ARBA00010429"/>
    </source>
</evidence>
<evidence type="ECO:0000256" key="16">
    <source>
        <dbReference type="ARBA" id="ARBA00034078"/>
    </source>
</evidence>
<evidence type="ECO:0000259" key="20">
    <source>
        <dbReference type="Pfam" id="PF04324"/>
    </source>
</evidence>
<dbReference type="SUPFAM" id="SSF56014">
    <property type="entry name" value="Nitrite and sulphite reductase 4Fe-4S domain-like"/>
    <property type="match status" value="1"/>
</dbReference>
<comment type="pathway">
    <text evidence="4">Nitrogen metabolism; nitrate reduction (assimilation).</text>
</comment>
<keyword evidence="24" id="KW-1185">Reference proteome</keyword>
<dbReference type="InterPro" id="IPR041575">
    <property type="entry name" value="Rubredoxin_C"/>
</dbReference>
<dbReference type="GO" id="GO:0008942">
    <property type="term" value="F:nitrite reductase [NAD(P)H] activity"/>
    <property type="evidence" value="ECO:0007669"/>
    <property type="project" value="UniProtKB-EC"/>
</dbReference>
<keyword evidence="10" id="KW-0479">Metal-binding</keyword>
<feature type="domain" description="FAD/NAD(P)-binding" evidence="21">
    <location>
        <begin position="6"/>
        <end position="287"/>
    </location>
</feature>
<dbReference type="Pfam" id="PF07992">
    <property type="entry name" value="Pyr_redox_2"/>
    <property type="match status" value="1"/>
</dbReference>
<dbReference type="InterPro" id="IPR036136">
    <property type="entry name" value="Nit/Sulf_reduc_fer-like_dom_sf"/>
</dbReference>
<dbReference type="PIRSF" id="PIRSF037149">
    <property type="entry name" value="NirB"/>
    <property type="match status" value="1"/>
</dbReference>
<reference evidence="23 24" key="1">
    <citation type="journal article" date="2020" name="Sci. Rep.">
        <title>A novel cyanobacterial geosmin producer, revising GeoA distribution and dispersion patterns in Bacteria.</title>
        <authorList>
            <person name="Churro C."/>
            <person name="Semedo-Aguiar A.P."/>
            <person name="Silva A.D."/>
            <person name="Pereira-Leal J.B."/>
            <person name="Leite R.B."/>
        </authorList>
    </citation>
    <scope>NUCLEOTIDE SEQUENCE [LARGE SCALE GENOMIC DNA]</scope>
    <source>
        <strain evidence="23 24">IPMA8</strain>
    </source>
</reference>
<dbReference type="PRINTS" id="PR00368">
    <property type="entry name" value="FADPNR"/>
</dbReference>
<dbReference type="EC" id="1.7.1.4" evidence="23"/>
<dbReference type="InterPro" id="IPR007419">
    <property type="entry name" value="BFD-like_2Fe2S-bd_dom"/>
</dbReference>
<proteinExistence type="inferred from homology"/>
<evidence type="ECO:0000256" key="4">
    <source>
        <dbReference type="ARBA" id="ARBA00005096"/>
    </source>
</evidence>
<dbReference type="InterPro" id="IPR006066">
    <property type="entry name" value="NO2/SO3_Rdtase_FeS/sirohaem_BS"/>
</dbReference>
<dbReference type="PRINTS" id="PR00411">
    <property type="entry name" value="PNDRDTASEI"/>
</dbReference>
<dbReference type="NCBIfam" id="TIGR02374">
    <property type="entry name" value="nitri_red_nirB"/>
    <property type="match status" value="1"/>
</dbReference>
<sequence length="854" mass="93336">MTAKKNLIVIGNGMVGHKFLELMVNSDAATHWNLITFCEEPRVAYDRVNLSGFFSGKTAGDLSLVAPGFYHTNDIKLHIGDKAVAINREQKTVSSANGLEVPYDKIVLATGSYPFVPPIKGKDATGTFVYRTIDDLEAMSDYAKNCKIGVVIGGGLLGLECANALQNMGLKTHVVEFASRLMPVQVDEVGGAILRSKIEELGVSVHTSKSTTEIVSEDGRVTKMLFADGSELATDMIVFSAGIRPRDEIAISCGIEVGERGGIVINDSCQTSDPDIYAIGECALYQNRIYGLVAPGYTMASVAADILSRAADDGQDARPTSNFTGADMSTKLKLLGVDVASFGDAFAKSADAKEIVVADTFQGIYKKLVLNQDGSRILGGILVGDASAYGTLLQFMQNEIALPPHPEDLLMPPRSGGVPTGLGVDSLPDSAQICSCNNISKRQICEAIRDRNLTDVPSVKKCTQAGTGCGGCVPLVTDIFKSEMKKAGFTVKNHLCEHFEYSRQELYHLVRSQEIKTFEELIERHGKGKGCEICKPAVGSMLASTWNDHILEKYHVGLQDTNDYFLANIQRDGTYSVVPRIPGGEITPDKLIVLGEVAKDFGLYTKITGGQRIDLFGARVDQLPHIWRRLIDAGFESGHAYGKALRTVKSCVGSTWCRFGVQDSTSLAIEVELRYRGLRSPHKLKSAVSGCTRECAEAQSKDFGIIATENGWNLYVCGNGGIKPQHAVLLATDIDKETLIKYIDRFLVFYIRTADRLERTATWFNKLEGGIEYLKQVIVEDSLGICAELEAQMEHLVNTYQCEWKTTIEDPQKVQRFQHFVNSDLPDPSIVRVAERGQTRPPYEYEKALAGVSE</sequence>
<dbReference type="CDD" id="cd19944">
    <property type="entry name" value="NirB_Fer2_BFD-like_2"/>
    <property type="match status" value="1"/>
</dbReference>
<dbReference type="Pfam" id="PF01077">
    <property type="entry name" value="NIR_SIR"/>
    <property type="match status" value="1"/>
</dbReference>
<comment type="similarity">
    <text evidence="5">Belongs to the nitrite and sulfite reductase 4Fe-4S domain family.</text>
</comment>
<dbReference type="SUPFAM" id="SSF51905">
    <property type="entry name" value="FAD/NAD(P)-binding domain"/>
    <property type="match status" value="2"/>
</dbReference>
<comment type="cofactor">
    <cofactor evidence="1">
        <name>siroheme</name>
        <dbReference type="ChEBI" id="CHEBI:60052"/>
    </cofactor>
</comment>
<evidence type="ECO:0000256" key="6">
    <source>
        <dbReference type="ARBA" id="ARBA00022485"/>
    </source>
</evidence>
<feature type="domain" description="Nitrite/sulphite reductase 4Fe-4S" evidence="18">
    <location>
        <begin position="642"/>
        <end position="778"/>
    </location>
</feature>
<dbReference type="PRINTS" id="PR00397">
    <property type="entry name" value="SIROHAEM"/>
</dbReference>
<comment type="caution">
    <text evidence="23">The sequence shown here is derived from an EMBL/GenBank/DDBJ whole genome shotgun (WGS) entry which is preliminary data.</text>
</comment>
<dbReference type="RefSeq" id="WP_172184909.1">
    <property type="nucleotide sequence ID" value="NZ_CAWPPK010000252.1"/>
</dbReference>
<keyword evidence="9" id="KW-0001">2Fe-2S</keyword>
<dbReference type="InterPro" id="IPR052034">
    <property type="entry name" value="NasD-like"/>
</dbReference>
<keyword evidence="11 17" id="KW-0274">FAD</keyword>
<keyword evidence="12 23" id="KW-0560">Oxidoreductase</keyword>
<dbReference type="SUPFAM" id="SSF55124">
    <property type="entry name" value="Nitrite/Sulfite reductase N-terminal domain-like"/>
    <property type="match status" value="1"/>
</dbReference>
<evidence type="ECO:0000256" key="10">
    <source>
        <dbReference type="ARBA" id="ARBA00022723"/>
    </source>
</evidence>
<keyword evidence="13" id="KW-0408">Iron</keyword>
<dbReference type="CDD" id="cd19943">
    <property type="entry name" value="NirB_Fer2_BFD-like_1"/>
    <property type="match status" value="1"/>
</dbReference>
<evidence type="ECO:0000256" key="17">
    <source>
        <dbReference type="PIRNR" id="PIRNR037149"/>
    </source>
</evidence>
<dbReference type="Gene3D" id="3.50.50.60">
    <property type="entry name" value="FAD/NAD(P)-binding domain"/>
    <property type="match status" value="2"/>
</dbReference>
<evidence type="ECO:0000259" key="22">
    <source>
        <dbReference type="Pfam" id="PF18267"/>
    </source>
</evidence>
<dbReference type="InterPro" id="IPR006067">
    <property type="entry name" value="NO2/SO3_Rdtase_4Fe4S_dom"/>
</dbReference>
<dbReference type="PANTHER" id="PTHR43809">
    <property type="entry name" value="NITRITE REDUCTASE (NADH) LARGE SUBUNIT"/>
    <property type="match status" value="1"/>
</dbReference>
<evidence type="ECO:0000256" key="7">
    <source>
        <dbReference type="ARBA" id="ARBA00022617"/>
    </source>
</evidence>
<evidence type="ECO:0000256" key="1">
    <source>
        <dbReference type="ARBA" id="ARBA00001929"/>
    </source>
</evidence>
<dbReference type="InterPro" id="IPR036188">
    <property type="entry name" value="FAD/NAD-bd_sf"/>
</dbReference>
<keyword evidence="6" id="KW-0004">4Fe-4S</keyword>
<comment type="cofactor">
    <cofactor evidence="2">
        <name>[4Fe-4S] cluster</name>
        <dbReference type="ChEBI" id="CHEBI:49883"/>
    </cofactor>
</comment>
<comment type="cofactor">
    <cofactor evidence="3 17">
        <name>FAD</name>
        <dbReference type="ChEBI" id="CHEBI:57692"/>
    </cofactor>
</comment>
<keyword evidence="7" id="KW-0349">Heme</keyword>
<dbReference type="PROSITE" id="PS00365">
    <property type="entry name" value="NIR_SIR"/>
    <property type="match status" value="1"/>
</dbReference>
<evidence type="ECO:0000256" key="8">
    <source>
        <dbReference type="ARBA" id="ARBA00022630"/>
    </source>
</evidence>